<dbReference type="Pfam" id="PF19050">
    <property type="entry name" value="PhoD_2"/>
    <property type="match status" value="2"/>
</dbReference>
<dbReference type="OrthoDB" id="9795624at2"/>
<dbReference type="InterPro" id="IPR018946">
    <property type="entry name" value="PhoD-like_MPP"/>
</dbReference>
<dbReference type="InterPro" id="IPR029052">
    <property type="entry name" value="Metallo-depent_PP-like"/>
</dbReference>
<dbReference type="RefSeq" id="WP_155438934.1">
    <property type="nucleotide sequence ID" value="NZ_WNLA01000005.1"/>
</dbReference>
<dbReference type="SUPFAM" id="SSF56300">
    <property type="entry name" value="Metallo-dependent phosphatases"/>
    <property type="match status" value="1"/>
</dbReference>
<keyword evidence="3" id="KW-1185">Reference proteome</keyword>
<dbReference type="PANTHER" id="PTHR46689">
    <property type="entry name" value="MEMBRANE PROTEIN, PUTATIVE-RELATED"/>
    <property type="match status" value="1"/>
</dbReference>
<evidence type="ECO:0000313" key="3">
    <source>
        <dbReference type="Proteomes" id="UP000484015"/>
    </source>
</evidence>
<protein>
    <submittedName>
        <fullName evidence="2">Alkaline phosphatase family protein</fullName>
    </submittedName>
</protein>
<dbReference type="PANTHER" id="PTHR46689:SF1">
    <property type="entry name" value="PHOD-LIKE PHOSPHATASE DOMAIN-CONTAINING PROTEIN"/>
    <property type="match status" value="1"/>
</dbReference>
<dbReference type="Gene3D" id="3.60.21.70">
    <property type="entry name" value="PhoD-like phosphatase"/>
    <property type="match status" value="1"/>
</dbReference>
<reference evidence="2 3" key="1">
    <citation type="submission" date="2019-11" db="EMBL/GenBank/DDBJ databases">
        <title>Type strains purchased from KCTC, JCM and DSMZ.</title>
        <authorList>
            <person name="Lu H."/>
        </authorList>
    </citation>
    <scope>NUCLEOTIDE SEQUENCE [LARGE SCALE GENOMIC DNA]</scope>
    <source>
        <strain evidence="2 3">KCTC 42409</strain>
    </source>
</reference>
<name>A0A6L6PYQ9_9BURK</name>
<proteinExistence type="predicted"/>
<dbReference type="InterPro" id="IPR038607">
    <property type="entry name" value="PhoD-like_sf"/>
</dbReference>
<sequence>MSKQLGPILKFLGADDDGWHVSILLAAPAASMPHVACPASESIHATLLARHGSGVDATEVRSFRLAIPQTAFEQRVRYDVDGAVHSFVVPARGAAPTCAYTSCNGFSDPKVIKKVREPNAMWRRMAERHGARAHHLLLMGGDQVYSDNMWEDVDALRAWRALPADARDSAPFTETMRAQVDAFYFNLYMERWSQPAVAAMMAQAPTVMMWDDHDIFDGWGSYPDAQQHSAVYQGIYSVARHYFRLFQLHAADDASVALRLPGQPGYSQGIRAGECAILVLDLRSERTRTRVMSDEAWQAVYTWLEEQHGCRHLFVMSSIPVVHPDFSTLETLLSALPGRQELEDDLQDHWLSRTHRQERLRLIHRLLDWAAARRTRVTVLSGDVHVGALGVIESDRHHRSPHTPVNADVINQLTSSGIVHPAPPAMALFYLEHVGGRVETVDRGITATMYPFPGTSHRYIGARNYLSLEPDTGADTGHRIWANWWVEGEEQPYTKAIHPVGAE</sequence>
<dbReference type="InterPro" id="IPR043904">
    <property type="entry name" value="PhoD_2-like"/>
</dbReference>
<organism evidence="2 3">
    <name type="scientific">Pseudoduganella ginsengisoli</name>
    <dbReference type="NCBI Taxonomy" id="1462440"/>
    <lineage>
        <taxon>Bacteria</taxon>
        <taxon>Pseudomonadati</taxon>
        <taxon>Pseudomonadota</taxon>
        <taxon>Betaproteobacteria</taxon>
        <taxon>Burkholderiales</taxon>
        <taxon>Oxalobacteraceae</taxon>
        <taxon>Telluria group</taxon>
        <taxon>Pseudoduganella</taxon>
    </lineage>
</organism>
<evidence type="ECO:0000259" key="1">
    <source>
        <dbReference type="Pfam" id="PF19050"/>
    </source>
</evidence>
<dbReference type="Proteomes" id="UP000484015">
    <property type="component" value="Unassembled WGS sequence"/>
</dbReference>
<gene>
    <name evidence="2" type="ORF">GM668_10650</name>
</gene>
<accession>A0A6L6PYQ9</accession>
<dbReference type="EMBL" id="WNLA01000005">
    <property type="protein sequence ID" value="MTW02540.1"/>
    <property type="molecule type" value="Genomic_DNA"/>
</dbReference>
<dbReference type="CDD" id="cd07389">
    <property type="entry name" value="MPP_PhoD"/>
    <property type="match status" value="1"/>
</dbReference>
<feature type="domain" description="PhoD-like phosphatase" evidence="1">
    <location>
        <begin position="338"/>
        <end position="430"/>
    </location>
</feature>
<dbReference type="AlphaFoldDB" id="A0A6L6PYQ9"/>
<evidence type="ECO:0000313" key="2">
    <source>
        <dbReference type="EMBL" id="MTW02540.1"/>
    </source>
</evidence>
<comment type="caution">
    <text evidence="2">The sequence shown here is derived from an EMBL/GenBank/DDBJ whole genome shotgun (WGS) entry which is preliminary data.</text>
</comment>
<feature type="domain" description="PhoD-like phosphatase" evidence="1">
    <location>
        <begin position="114"/>
        <end position="335"/>
    </location>
</feature>
<dbReference type="GO" id="GO:0016020">
    <property type="term" value="C:membrane"/>
    <property type="evidence" value="ECO:0007669"/>
    <property type="project" value="TreeGrafter"/>
</dbReference>